<dbReference type="Proteomes" id="UP000481288">
    <property type="component" value="Unassembled WGS sequence"/>
</dbReference>
<keyword evidence="3" id="KW-1185">Reference proteome</keyword>
<feature type="compositionally biased region" description="Low complexity" evidence="1">
    <location>
        <begin position="263"/>
        <end position="272"/>
    </location>
</feature>
<feature type="compositionally biased region" description="Basic and acidic residues" evidence="1">
    <location>
        <begin position="206"/>
        <end position="235"/>
    </location>
</feature>
<dbReference type="GO" id="GO:0000340">
    <property type="term" value="F:RNA 7-methylguanosine cap binding"/>
    <property type="evidence" value="ECO:0007669"/>
    <property type="project" value="InterPro"/>
</dbReference>
<feature type="non-terminal residue" evidence="2">
    <location>
        <position position="1"/>
    </location>
</feature>
<evidence type="ECO:0008006" key="4">
    <source>
        <dbReference type="Google" id="ProtNLM"/>
    </source>
</evidence>
<feature type="region of interest" description="Disordered" evidence="1">
    <location>
        <begin position="180"/>
        <end position="329"/>
    </location>
</feature>
<dbReference type="OrthoDB" id="422106at2759"/>
<feature type="region of interest" description="Disordered" evidence="1">
    <location>
        <begin position="441"/>
        <end position="473"/>
    </location>
</feature>
<feature type="compositionally biased region" description="Basic and acidic residues" evidence="1">
    <location>
        <begin position="449"/>
        <end position="473"/>
    </location>
</feature>
<organism evidence="2 3">
    <name type="scientific">Lachnellula cervina</name>
    <dbReference type="NCBI Taxonomy" id="1316786"/>
    <lineage>
        <taxon>Eukaryota</taxon>
        <taxon>Fungi</taxon>
        <taxon>Dikarya</taxon>
        <taxon>Ascomycota</taxon>
        <taxon>Pezizomycotina</taxon>
        <taxon>Leotiomycetes</taxon>
        <taxon>Helotiales</taxon>
        <taxon>Lachnaceae</taxon>
        <taxon>Lachnellula</taxon>
    </lineage>
</organism>
<gene>
    <name evidence="2" type="ORF">LCER1_G008516</name>
</gene>
<reference evidence="2 3" key="1">
    <citation type="submission" date="2018-05" db="EMBL/GenBank/DDBJ databases">
        <title>Whole genome sequencing for identification of molecular markers to develop diagnostic detection tools for the regulated plant pathogen Lachnellula willkommii.</title>
        <authorList>
            <person name="Giroux E."/>
            <person name="Bilodeau G."/>
        </authorList>
    </citation>
    <scope>NUCLEOTIDE SEQUENCE [LARGE SCALE GENOMIC DNA]</scope>
    <source>
        <strain evidence="2 3">CBS 625.97</strain>
    </source>
</reference>
<dbReference type="AlphaFoldDB" id="A0A7D8YT64"/>
<dbReference type="PANTHER" id="PTHR16291">
    <property type="entry name" value="NUCLEAR CAP-BINDING PROTEIN SUBUNIT 3"/>
    <property type="match status" value="1"/>
</dbReference>
<evidence type="ECO:0000256" key="1">
    <source>
        <dbReference type="SAM" id="MobiDB-lite"/>
    </source>
</evidence>
<dbReference type="GO" id="GO:0003729">
    <property type="term" value="F:mRNA binding"/>
    <property type="evidence" value="ECO:0007669"/>
    <property type="project" value="InterPro"/>
</dbReference>
<protein>
    <recommendedName>
        <fullName evidence="4">Nuclear cap-binding protein subunit 3</fullName>
    </recommendedName>
</protein>
<name>A0A7D8YT64_9HELO</name>
<dbReference type="PANTHER" id="PTHR16291:SF0">
    <property type="entry name" value="NUCLEAR CAP-BINDING PROTEIN SUBUNIT 3"/>
    <property type="match status" value="1"/>
</dbReference>
<comment type="caution">
    <text evidence="2">The sequence shown here is derived from an EMBL/GenBank/DDBJ whole genome shotgun (WGS) entry which is preliminary data.</text>
</comment>
<dbReference type="InterPro" id="IPR019416">
    <property type="entry name" value="NCBP3"/>
</dbReference>
<evidence type="ECO:0000313" key="3">
    <source>
        <dbReference type="Proteomes" id="UP000481288"/>
    </source>
</evidence>
<dbReference type="GO" id="GO:0005634">
    <property type="term" value="C:nucleus"/>
    <property type="evidence" value="ECO:0007669"/>
    <property type="project" value="TreeGrafter"/>
</dbReference>
<feature type="compositionally biased region" description="Basic and acidic residues" evidence="1">
    <location>
        <begin position="287"/>
        <end position="312"/>
    </location>
</feature>
<dbReference type="Pfam" id="PF10309">
    <property type="entry name" value="NCBP3"/>
    <property type="match status" value="1"/>
</dbReference>
<proteinExistence type="predicted"/>
<evidence type="ECO:0000313" key="2">
    <source>
        <dbReference type="EMBL" id="TVY50298.1"/>
    </source>
</evidence>
<accession>A0A7D8YT64</accession>
<sequence length="473" mass="52643">HPLPASHLLASSSIIMATDMDIEMDFDMGLAEEDFAITEIDIVPDTQTPSYQPAPKPILTAPNDSSDSNALEFIPEKIHLRGLDNFTTKDIKAFAAEYFNEHSPLHVEWIDDTSANLVFESVDIAKDALRAFAAVEIGDVSQIPVLQAFPTKPFSLHPNSNLEVRGAVIGDRKQAGARERSRFYLLNPEYDPAERRKRGGQRSGNKYRDRDDGGYRSQRYDDREQQIRQDGDRLSGFDSSLYDDDEAALARRATRRGGERQDSSSGGESRGHGSQRSRYRGAAGKELFPERDGDRESGRLRDRSASPAHEGHTAISRRRRRDSAASANRLKAQMIKAQLREASVSKELFPQKVGINHRRSDAFDAADETADLFSNKMAVPFTDGSGDSRHEKVDLLAPRISRKNWDNDTGFSIRGAARAPQVQQGFSIKGAASGGQIKELFPSHFGDNSGKELFSEGLEGRGRRRQKAEDLFY</sequence>
<dbReference type="EMBL" id="QGMG01001200">
    <property type="protein sequence ID" value="TVY50298.1"/>
    <property type="molecule type" value="Genomic_DNA"/>
</dbReference>